<evidence type="ECO:0000256" key="6">
    <source>
        <dbReference type="SAM" id="Coils"/>
    </source>
</evidence>
<dbReference type="Gene3D" id="1.20.5.2950">
    <property type="match status" value="1"/>
</dbReference>
<evidence type="ECO:0000256" key="5">
    <source>
        <dbReference type="RuleBase" id="RU364019"/>
    </source>
</evidence>
<dbReference type="PANTHER" id="PTHR12713:SF11">
    <property type="entry name" value="V-TYPE PROTON ATPASE SUBUNIT G"/>
    <property type="match status" value="1"/>
</dbReference>
<evidence type="ECO:0000256" key="2">
    <source>
        <dbReference type="ARBA" id="ARBA00022448"/>
    </source>
</evidence>
<keyword evidence="4 5" id="KW-0406">Ion transport</keyword>
<sequence>MSGGIQSLLKTEKDAQEIVSQARRYRTQKLKAAKLDAKAEIDAYKAKKAEELKKFEDEFVGANKKAEEEADKQVQGELEGIKKTAASKEAAVVKLLVDAVGTPSPELPTNVSKVEAH</sequence>
<dbReference type="Proteomes" id="UP000290900">
    <property type="component" value="Unassembled WGS sequence"/>
</dbReference>
<dbReference type="PANTHER" id="PTHR12713">
    <property type="entry name" value="VACUOLAR ATP SYNTHASE SUBUNIT G"/>
    <property type="match status" value="1"/>
</dbReference>
<dbReference type="FunFam" id="1.20.5.2950:FF:000001">
    <property type="entry name" value="V-type proton ATPase subunit G"/>
    <property type="match status" value="1"/>
</dbReference>
<dbReference type="NCBIfam" id="TIGR01147">
    <property type="entry name" value="V_ATP_synt_G"/>
    <property type="match status" value="1"/>
</dbReference>
<keyword evidence="3 5" id="KW-0375">Hydrogen ion transport</keyword>
<dbReference type="OrthoDB" id="250802at2759"/>
<accession>A0A448YED6</accession>
<keyword evidence="6" id="KW-0175">Coiled coil</keyword>
<dbReference type="FunCoup" id="A0A448YED6">
    <property type="interactions" value="293"/>
</dbReference>
<dbReference type="STRING" id="13370.A0A448YED6"/>
<feature type="coiled-coil region" evidence="6">
    <location>
        <begin position="27"/>
        <end position="72"/>
    </location>
</feature>
<evidence type="ECO:0000256" key="3">
    <source>
        <dbReference type="ARBA" id="ARBA00022781"/>
    </source>
</evidence>
<gene>
    <name evidence="7" type="ORF">BRENAR_LOCUS41</name>
</gene>
<dbReference type="GO" id="GO:0046961">
    <property type="term" value="F:proton-transporting ATPase activity, rotational mechanism"/>
    <property type="evidence" value="ECO:0007669"/>
    <property type="project" value="InterPro"/>
</dbReference>
<organism evidence="7 8">
    <name type="scientific">Brettanomyces naardenensis</name>
    <name type="common">Yeast</name>
    <dbReference type="NCBI Taxonomy" id="13370"/>
    <lineage>
        <taxon>Eukaryota</taxon>
        <taxon>Fungi</taxon>
        <taxon>Dikarya</taxon>
        <taxon>Ascomycota</taxon>
        <taxon>Saccharomycotina</taxon>
        <taxon>Pichiomycetes</taxon>
        <taxon>Pichiales</taxon>
        <taxon>Pichiaceae</taxon>
        <taxon>Brettanomyces</taxon>
    </lineage>
</organism>
<evidence type="ECO:0000313" key="8">
    <source>
        <dbReference type="Proteomes" id="UP000290900"/>
    </source>
</evidence>
<name>A0A448YED6_BRENA</name>
<dbReference type="GO" id="GO:0016887">
    <property type="term" value="F:ATP hydrolysis activity"/>
    <property type="evidence" value="ECO:0007669"/>
    <property type="project" value="TreeGrafter"/>
</dbReference>
<comment type="function">
    <text evidence="5">Subunit of the V1 complex of vacuolar(H+)-ATPase (V-ATPase), a multisubunit enzyme composed of a peripheral complex (V1) that hydrolyzes ATP and a membrane integral complex (V0) that translocates protons. V-ATPase is responsible for acidifying and maintaining the pH of intracellular compartments and in some cell types, is targeted to the plasma membrane, where it is responsible for acidifying the extracellular environment.</text>
</comment>
<dbReference type="EMBL" id="CAACVR010000001">
    <property type="protein sequence ID" value="VEU19303.1"/>
    <property type="molecule type" value="Genomic_DNA"/>
</dbReference>
<dbReference type="AlphaFoldDB" id="A0A448YED6"/>
<dbReference type="GO" id="GO:0000221">
    <property type="term" value="C:vacuolar proton-transporting V-type ATPase, V1 domain"/>
    <property type="evidence" value="ECO:0007669"/>
    <property type="project" value="TreeGrafter"/>
</dbReference>
<keyword evidence="8" id="KW-1185">Reference proteome</keyword>
<dbReference type="InterPro" id="IPR005124">
    <property type="entry name" value="V-ATPase_G"/>
</dbReference>
<dbReference type="InParanoid" id="A0A448YED6"/>
<evidence type="ECO:0000256" key="1">
    <source>
        <dbReference type="ARBA" id="ARBA00010066"/>
    </source>
</evidence>
<evidence type="ECO:0000256" key="4">
    <source>
        <dbReference type="ARBA" id="ARBA00023065"/>
    </source>
</evidence>
<proteinExistence type="inferred from homology"/>
<comment type="subunit">
    <text evidence="5">V-ATPase is a heteromultimeric enzyme made up of two complexes: the ATP-hydrolytic V1 complex and the proton translocation V0 complex.</text>
</comment>
<keyword evidence="2 5" id="KW-0813">Transport</keyword>
<evidence type="ECO:0000313" key="7">
    <source>
        <dbReference type="EMBL" id="VEU19303.1"/>
    </source>
</evidence>
<reference evidence="7 8" key="1">
    <citation type="submission" date="2018-12" db="EMBL/GenBank/DDBJ databases">
        <authorList>
            <person name="Tiukova I."/>
            <person name="Dainat J."/>
        </authorList>
    </citation>
    <scope>NUCLEOTIDE SEQUENCE [LARGE SCALE GENOMIC DNA]</scope>
</reference>
<comment type="similarity">
    <text evidence="1 5">Belongs to the V-ATPase G subunit family.</text>
</comment>
<protein>
    <recommendedName>
        <fullName evidence="5">V-type proton ATPase subunit G</fullName>
    </recommendedName>
</protein>
<dbReference type="Pfam" id="PF03179">
    <property type="entry name" value="V-ATPase_G"/>
    <property type="match status" value="1"/>
</dbReference>